<dbReference type="EMBL" id="BOML01000036">
    <property type="protein sequence ID" value="GIE03274.1"/>
    <property type="molecule type" value="Genomic_DNA"/>
</dbReference>
<evidence type="ECO:0000256" key="1">
    <source>
        <dbReference type="ARBA" id="ARBA00010457"/>
    </source>
</evidence>
<evidence type="ECO:0008006" key="5">
    <source>
        <dbReference type="Google" id="ProtNLM"/>
    </source>
</evidence>
<reference evidence="3 4" key="1">
    <citation type="submission" date="2021-01" db="EMBL/GenBank/DDBJ databases">
        <title>Whole genome shotgun sequence of Actinoplanes durhamensis NBRC 14914.</title>
        <authorList>
            <person name="Komaki H."/>
            <person name="Tamura T."/>
        </authorList>
    </citation>
    <scope>NUCLEOTIDE SEQUENCE [LARGE SCALE GENOMIC DNA]</scope>
    <source>
        <strain evidence="3 4">NBRC 14914</strain>
    </source>
</reference>
<comment type="similarity">
    <text evidence="1">Belongs to the Cu-Zn superoxide dismutase family.</text>
</comment>
<sequence>MLTHALALALPLTMITGAGPVVASGTFQPFTAGATAVTYDPAAVPAGATAQLSIIKTGYETSVRLVVTGLVGGRMYGAHLHTAPCTAVPAEAGPHYQNHPDPVSPSSNPVYANPRNEIWLDFTADATGAATSSASHGWSFRATEPPRSVVLHAEHTHTAPGQAGTAGPRLACLTLPA</sequence>
<evidence type="ECO:0000313" key="4">
    <source>
        <dbReference type="Proteomes" id="UP000637628"/>
    </source>
</evidence>
<accession>A0ABQ3Z0B9</accession>
<evidence type="ECO:0000256" key="2">
    <source>
        <dbReference type="SAM" id="SignalP"/>
    </source>
</evidence>
<keyword evidence="4" id="KW-1185">Reference proteome</keyword>
<feature type="signal peptide" evidence="2">
    <location>
        <begin position="1"/>
        <end position="23"/>
    </location>
</feature>
<protein>
    <recommendedName>
        <fullName evidence="5">Superoxide dismutase</fullName>
    </recommendedName>
</protein>
<dbReference type="InterPro" id="IPR036423">
    <property type="entry name" value="SOD-like_Cu/Zn_dom_sf"/>
</dbReference>
<keyword evidence="2" id="KW-0732">Signal</keyword>
<feature type="chain" id="PRO_5047324350" description="Superoxide dismutase" evidence="2">
    <location>
        <begin position="24"/>
        <end position="177"/>
    </location>
</feature>
<dbReference type="RefSeq" id="WP_203729021.1">
    <property type="nucleotide sequence ID" value="NZ_BAAATX010000030.1"/>
</dbReference>
<evidence type="ECO:0000313" key="3">
    <source>
        <dbReference type="EMBL" id="GIE03274.1"/>
    </source>
</evidence>
<dbReference type="Gene3D" id="2.60.40.200">
    <property type="entry name" value="Superoxide dismutase, copper/zinc binding domain"/>
    <property type="match status" value="1"/>
</dbReference>
<gene>
    <name evidence="3" type="ORF">Adu01nite_46240</name>
</gene>
<dbReference type="SUPFAM" id="SSF49329">
    <property type="entry name" value="Cu,Zn superoxide dismutase-like"/>
    <property type="match status" value="1"/>
</dbReference>
<dbReference type="Proteomes" id="UP000637628">
    <property type="component" value="Unassembled WGS sequence"/>
</dbReference>
<name>A0ABQ3Z0B9_9ACTN</name>
<comment type="caution">
    <text evidence="3">The sequence shown here is derived from an EMBL/GenBank/DDBJ whole genome shotgun (WGS) entry which is preliminary data.</text>
</comment>
<proteinExistence type="inferred from homology"/>
<organism evidence="3 4">
    <name type="scientific">Paractinoplanes durhamensis</name>
    <dbReference type="NCBI Taxonomy" id="113563"/>
    <lineage>
        <taxon>Bacteria</taxon>
        <taxon>Bacillati</taxon>
        <taxon>Actinomycetota</taxon>
        <taxon>Actinomycetes</taxon>
        <taxon>Micromonosporales</taxon>
        <taxon>Micromonosporaceae</taxon>
        <taxon>Paractinoplanes</taxon>
    </lineage>
</organism>